<feature type="signal peptide" evidence="2">
    <location>
        <begin position="1"/>
        <end position="20"/>
    </location>
</feature>
<name>A0ABU5MYH4_9BACT</name>
<feature type="compositionally biased region" description="Basic residues" evidence="1">
    <location>
        <begin position="88"/>
        <end position="97"/>
    </location>
</feature>
<comment type="caution">
    <text evidence="3">The sequence shown here is derived from an EMBL/GenBank/DDBJ whole genome shotgun (WGS) entry which is preliminary data.</text>
</comment>
<evidence type="ECO:0000256" key="2">
    <source>
        <dbReference type="SAM" id="SignalP"/>
    </source>
</evidence>
<gene>
    <name evidence="3" type="ORF">P9H32_11365</name>
</gene>
<proteinExistence type="predicted"/>
<keyword evidence="4" id="KW-1185">Reference proteome</keyword>
<dbReference type="EMBL" id="JARVCO010000010">
    <property type="protein sequence ID" value="MDZ8119223.1"/>
    <property type="molecule type" value="Genomic_DNA"/>
</dbReference>
<evidence type="ECO:0000313" key="4">
    <source>
        <dbReference type="Proteomes" id="UP001290861"/>
    </source>
</evidence>
<reference evidence="3 4" key="1">
    <citation type="journal article" date="2024" name="Appl. Environ. Microbiol.">
        <title>Pontiella agarivorans sp. nov., a novel marine anaerobic bacterium capable of degrading macroalgal polysaccharides and fixing nitrogen.</title>
        <authorList>
            <person name="Liu N."/>
            <person name="Kivenson V."/>
            <person name="Peng X."/>
            <person name="Cui Z."/>
            <person name="Lankiewicz T.S."/>
            <person name="Gosselin K.M."/>
            <person name="English C.J."/>
            <person name="Blair E.M."/>
            <person name="O'Malley M.A."/>
            <person name="Valentine D.L."/>
        </authorList>
    </citation>
    <scope>NUCLEOTIDE SEQUENCE [LARGE SCALE GENOMIC DNA]</scope>
    <source>
        <strain evidence="3 4">NLcol2</strain>
    </source>
</reference>
<feature type="region of interest" description="Disordered" evidence="1">
    <location>
        <begin position="75"/>
        <end position="97"/>
    </location>
</feature>
<accession>A0ABU5MYH4</accession>
<feature type="compositionally biased region" description="Polar residues" evidence="1">
    <location>
        <begin position="75"/>
        <end position="84"/>
    </location>
</feature>
<evidence type="ECO:0000313" key="3">
    <source>
        <dbReference type="EMBL" id="MDZ8119223.1"/>
    </source>
</evidence>
<protein>
    <submittedName>
        <fullName evidence="3">Uncharacterized protein</fullName>
    </submittedName>
</protein>
<dbReference type="Proteomes" id="UP001290861">
    <property type="component" value="Unassembled WGS sequence"/>
</dbReference>
<organism evidence="3 4">
    <name type="scientific">Pontiella agarivorans</name>
    <dbReference type="NCBI Taxonomy" id="3038953"/>
    <lineage>
        <taxon>Bacteria</taxon>
        <taxon>Pseudomonadati</taxon>
        <taxon>Kiritimatiellota</taxon>
        <taxon>Kiritimatiellia</taxon>
        <taxon>Kiritimatiellales</taxon>
        <taxon>Pontiellaceae</taxon>
        <taxon>Pontiella</taxon>
    </lineage>
</organism>
<evidence type="ECO:0000256" key="1">
    <source>
        <dbReference type="SAM" id="MobiDB-lite"/>
    </source>
</evidence>
<keyword evidence="2" id="KW-0732">Signal</keyword>
<feature type="chain" id="PRO_5047416248" evidence="2">
    <location>
        <begin position="21"/>
        <end position="97"/>
    </location>
</feature>
<sequence length="97" mass="10980">MKSILYKLVLFLLFTCPSHACYQAEQGCWLNRDPIEEQGEDDIYSFGDNSIVSSVDILGMIQWYENYGGPSAAFTSTNRVTPNEGSPRRPRILGRPF</sequence>